<dbReference type="EMBL" id="CAJFCJ010000009">
    <property type="protein sequence ID" value="CAD5119075.1"/>
    <property type="molecule type" value="Genomic_DNA"/>
</dbReference>
<dbReference type="PANTHER" id="PTHR46928:SF1">
    <property type="entry name" value="MESENCHYME-SPECIFIC CELL SURFACE GLYCOPROTEIN"/>
    <property type="match status" value="1"/>
</dbReference>
<evidence type="ECO:0000256" key="1">
    <source>
        <dbReference type="SAM" id="SignalP"/>
    </source>
</evidence>
<dbReference type="SUPFAM" id="SSF50969">
    <property type="entry name" value="YVTN repeat-like/Quinoprotein amine dehydrogenase"/>
    <property type="match status" value="1"/>
</dbReference>
<dbReference type="AlphaFoldDB" id="A0A7I8VU49"/>
<accession>A0A7I8VU49</accession>
<dbReference type="InterPro" id="IPR052956">
    <property type="entry name" value="Mesenchyme-surface_protein"/>
</dbReference>
<dbReference type="Proteomes" id="UP000549394">
    <property type="component" value="Unassembled WGS sequence"/>
</dbReference>
<reference evidence="3 4" key="1">
    <citation type="submission" date="2020-08" db="EMBL/GenBank/DDBJ databases">
        <authorList>
            <person name="Hejnol A."/>
        </authorList>
    </citation>
    <scope>NUCLEOTIDE SEQUENCE [LARGE SCALE GENOMIC DNA]</scope>
</reference>
<feature type="signal peptide" evidence="1">
    <location>
        <begin position="1"/>
        <end position="17"/>
    </location>
</feature>
<feature type="domain" description="Choice-of-anchor I" evidence="2">
    <location>
        <begin position="141"/>
        <end position="554"/>
    </location>
</feature>
<protein>
    <submittedName>
        <fullName evidence="3">DgyrCDS7720</fullName>
    </submittedName>
</protein>
<dbReference type="PANTHER" id="PTHR46928">
    <property type="entry name" value="MESENCHYME-SPECIFIC CELL SURFACE GLYCOPROTEIN"/>
    <property type="match status" value="1"/>
</dbReference>
<evidence type="ECO:0000259" key="2">
    <source>
        <dbReference type="Pfam" id="PF22494"/>
    </source>
</evidence>
<evidence type="ECO:0000313" key="4">
    <source>
        <dbReference type="Proteomes" id="UP000549394"/>
    </source>
</evidence>
<dbReference type="Gene3D" id="2.130.10.10">
    <property type="entry name" value="YVTN repeat-like/Quinoprotein amine dehydrogenase"/>
    <property type="match status" value="1"/>
</dbReference>
<dbReference type="InterPro" id="IPR011044">
    <property type="entry name" value="Quino_amine_DH_bsu"/>
</dbReference>
<dbReference type="NCBIfam" id="NF038117">
    <property type="entry name" value="choice_anch_I"/>
    <property type="match status" value="1"/>
</dbReference>
<keyword evidence="1" id="KW-0732">Signal</keyword>
<name>A0A7I8VU49_9ANNE</name>
<gene>
    <name evidence="3" type="ORF">DGYR_LOCUS7364</name>
</gene>
<evidence type="ECO:0000313" key="3">
    <source>
        <dbReference type="EMBL" id="CAD5119075.1"/>
    </source>
</evidence>
<feature type="chain" id="PRO_5029546973" evidence="1">
    <location>
        <begin position="18"/>
        <end position="557"/>
    </location>
</feature>
<keyword evidence="4" id="KW-1185">Reference proteome</keyword>
<dbReference type="InterPro" id="IPR055188">
    <property type="entry name" value="Choice_anch_I"/>
</dbReference>
<sequence>MILRFFLFGLSFHWCYSKVVLNELSTVYVPFDYDPEPKYKMFAEASEQITYDPQSKLAYTIGGSGYLHVVDVSEPSEAKIISYEKIEGVPNDIDTCGGYVAATVRHIFQPLPGKVVLFEGYSRERKSMRRIRDISVGNSPASMITFTKDCRKILVANEGEAGKDEMGKFFDPEGGVSVISFSTSNLGKEEPLVKHADFTKFNKKAKEYVKKGVRWVYKGERTGKNTKFSQDIEPEYLALSADEKLAYVVLQENNAMAVLDVEKVEFIELYPLGFKYWPNYGGFDASDKDKGIHIEPWPVYGMFQPDAVKMFIHNNVTYLVTANEGDKKIYTKEEHGLAWSETTRGATLAHGNLLSESMPYELVEALYDPTKLGRLRVSLVDGREKKLKYKKLFAYGGRSFTIWSTNGIEMVYDSGSDIERKHALQMPLLFNSHVENGNHLPTEDADYRSDDHGPEVEIVETGVIDGTTYIFVGNQRVSTLIIYSLPNDKIEPTFEGLHRGGDTDASWNQLFKERRIGDTDLQDLRFVSAEKSPNGKPMLLVSGSLSGTLAVYEIQVE</sequence>
<dbReference type="Pfam" id="PF22494">
    <property type="entry name" value="choice_anch_I"/>
    <property type="match status" value="1"/>
</dbReference>
<comment type="caution">
    <text evidence="3">The sequence shown here is derived from an EMBL/GenBank/DDBJ whole genome shotgun (WGS) entry which is preliminary data.</text>
</comment>
<organism evidence="3 4">
    <name type="scientific">Dimorphilus gyrociliatus</name>
    <dbReference type="NCBI Taxonomy" id="2664684"/>
    <lineage>
        <taxon>Eukaryota</taxon>
        <taxon>Metazoa</taxon>
        <taxon>Spiralia</taxon>
        <taxon>Lophotrochozoa</taxon>
        <taxon>Annelida</taxon>
        <taxon>Polychaeta</taxon>
        <taxon>Polychaeta incertae sedis</taxon>
        <taxon>Dinophilidae</taxon>
        <taxon>Dimorphilus</taxon>
    </lineage>
</organism>
<proteinExistence type="predicted"/>
<dbReference type="InterPro" id="IPR015943">
    <property type="entry name" value="WD40/YVTN_repeat-like_dom_sf"/>
</dbReference>
<dbReference type="OrthoDB" id="425936at2759"/>